<dbReference type="Proteomes" id="UP001164250">
    <property type="component" value="Chromosome 3"/>
</dbReference>
<organism evidence="1 2">
    <name type="scientific">Pistacia atlantica</name>
    <dbReference type="NCBI Taxonomy" id="434234"/>
    <lineage>
        <taxon>Eukaryota</taxon>
        <taxon>Viridiplantae</taxon>
        <taxon>Streptophyta</taxon>
        <taxon>Embryophyta</taxon>
        <taxon>Tracheophyta</taxon>
        <taxon>Spermatophyta</taxon>
        <taxon>Magnoliopsida</taxon>
        <taxon>eudicotyledons</taxon>
        <taxon>Gunneridae</taxon>
        <taxon>Pentapetalae</taxon>
        <taxon>rosids</taxon>
        <taxon>malvids</taxon>
        <taxon>Sapindales</taxon>
        <taxon>Anacardiaceae</taxon>
        <taxon>Pistacia</taxon>
    </lineage>
</organism>
<evidence type="ECO:0000313" key="2">
    <source>
        <dbReference type="Proteomes" id="UP001164250"/>
    </source>
</evidence>
<keyword evidence="2" id="KW-1185">Reference proteome</keyword>
<protein>
    <submittedName>
        <fullName evidence="1">Uncharacterized protein</fullName>
    </submittedName>
</protein>
<name>A0ACC1BT94_9ROSI</name>
<dbReference type="EMBL" id="CM047899">
    <property type="protein sequence ID" value="KAJ0102266.1"/>
    <property type="molecule type" value="Genomic_DNA"/>
</dbReference>
<evidence type="ECO:0000313" key="1">
    <source>
        <dbReference type="EMBL" id="KAJ0102266.1"/>
    </source>
</evidence>
<reference evidence="2" key="1">
    <citation type="journal article" date="2023" name="G3 (Bethesda)">
        <title>Genome assembly and association tests identify interacting loci associated with vigor, precocity, and sex in interspecific pistachio rootstocks.</title>
        <authorList>
            <person name="Palmer W."/>
            <person name="Jacygrad E."/>
            <person name="Sagayaradj S."/>
            <person name="Cavanaugh K."/>
            <person name="Han R."/>
            <person name="Bertier L."/>
            <person name="Beede B."/>
            <person name="Kafkas S."/>
            <person name="Golino D."/>
            <person name="Preece J."/>
            <person name="Michelmore R."/>
        </authorList>
    </citation>
    <scope>NUCLEOTIDE SEQUENCE [LARGE SCALE GENOMIC DNA]</scope>
</reference>
<accession>A0ACC1BT94</accession>
<proteinExistence type="predicted"/>
<comment type="caution">
    <text evidence="1">The sequence shown here is derived from an EMBL/GenBank/DDBJ whole genome shotgun (WGS) entry which is preliminary data.</text>
</comment>
<gene>
    <name evidence="1" type="ORF">Patl1_04121</name>
</gene>
<sequence>MEFISAKFYILFLLYLFLFQSFSLIQAQQPYVNNYQLDCYDESTVNLTRGFVCNGVESSCQSYLTFRSNPPYNSPLSIAYLLASKHALITALNGLPSDIATVPTNTMVVVPVNCSCSSLQLYQHNAAYTILDDAENYYTIANETYQGLTTCRGMMEANSIDSRNLSVRDNLTVPLRCACPTRKQVASGVKFLLNYLVTWGDSISQIAELFNATNRSVLDANMLKEEDLIYPFTPILVPLITEPTKIDQAVPSPPPVRPPQTPVNLVVHSTSSSKKWVFVGVGTGACLLLLLTLLTSLFCFYKKSKSKSKLVSISEPIKSDDSLVESQRFRNAVESLNIYKFEDLQFATSNFSEENKIKESVYKGSFKSDDAAIKVMKGDVSSEINILKKINHSNIIRLSGFCVHEGNTYLVYEYAQNGSLRDYLHSTKYQTSITLEWKQRVQIAHDMANALNYLHKYTNPPYIHKNLNTRENVREKLRGFIDPCLRNEYPLELAFSMAQLANQCVAQDLNSRPSMAEVFMTLSKVLSSLSDWDPSDEIDRSKSLSRSSQMG</sequence>